<name>A0ABT1RYC6_9FIRM</name>
<evidence type="ECO:0000259" key="4">
    <source>
        <dbReference type="Pfam" id="PF04536"/>
    </source>
</evidence>
<feature type="region of interest" description="Disordered" evidence="1">
    <location>
        <begin position="268"/>
        <end position="351"/>
    </location>
</feature>
<proteinExistence type="predicted"/>
<protein>
    <submittedName>
        <fullName evidence="5">TPM domain-containing protein</fullName>
    </submittedName>
</protein>
<dbReference type="PANTHER" id="PTHR30373">
    <property type="entry name" value="UPF0603 PROTEIN YGCG"/>
    <property type="match status" value="1"/>
</dbReference>
<feature type="transmembrane region" description="Helical" evidence="2">
    <location>
        <begin position="219"/>
        <end position="240"/>
    </location>
</feature>
<evidence type="ECO:0000256" key="2">
    <source>
        <dbReference type="SAM" id="Phobius"/>
    </source>
</evidence>
<sequence length="351" mass="36630">MKHSTKYLRRLASLCCTAVLFLFSAAVPALAAVPERPANLYVLDSAGVLSEETEKKIVSANEKLFRETGAEIVVVAVDFLDGETLEDYVYSIFNSWGIGSSQRNNGLLLVMAIAEDDYMAQSGYGIVDYFSGSKLKGMLDEYLETDFAAGNYDEGALKFFEAAVSEMNSYYRTHTDEYTDQGTGFENGGVVDRPYYESQGSGNGSSSGIGFVFSRVFSVLFRVVIIVLVVVVFIVILRALGGRGGRGGGSGGGGGGFWTGMFLGNMVGNRRSRWRGPPPPPMGRPPYGGPGPRPPFGGPGPRPPRGGGGFGGFGGSSGGFTGGGRSGGGGASRGGGFTRGGGSRGGGAGRR</sequence>
<keyword evidence="2" id="KW-1133">Transmembrane helix</keyword>
<feature type="compositionally biased region" description="Pro residues" evidence="1">
    <location>
        <begin position="276"/>
        <end position="304"/>
    </location>
</feature>
<feature type="compositionally biased region" description="Gly residues" evidence="1">
    <location>
        <begin position="305"/>
        <end position="351"/>
    </location>
</feature>
<feature type="signal peptide" evidence="3">
    <location>
        <begin position="1"/>
        <end position="31"/>
    </location>
</feature>
<evidence type="ECO:0000313" key="6">
    <source>
        <dbReference type="Proteomes" id="UP001524473"/>
    </source>
</evidence>
<gene>
    <name evidence="5" type="ORF">NE695_07065</name>
</gene>
<dbReference type="Pfam" id="PF04536">
    <property type="entry name" value="TPM_phosphatase"/>
    <property type="match status" value="1"/>
</dbReference>
<accession>A0ABT1RYC6</accession>
<keyword evidence="6" id="KW-1185">Reference proteome</keyword>
<evidence type="ECO:0000256" key="3">
    <source>
        <dbReference type="SAM" id="SignalP"/>
    </source>
</evidence>
<keyword evidence="3" id="KW-0732">Signal</keyword>
<dbReference type="PANTHER" id="PTHR30373:SF2">
    <property type="entry name" value="UPF0603 PROTEIN YGCG"/>
    <property type="match status" value="1"/>
</dbReference>
<reference evidence="5 6" key="1">
    <citation type="submission" date="2022-06" db="EMBL/GenBank/DDBJ databases">
        <title>Isolation of gut microbiota from human fecal samples.</title>
        <authorList>
            <person name="Pamer E.G."/>
            <person name="Barat B."/>
            <person name="Waligurski E."/>
            <person name="Medina S."/>
            <person name="Paddock L."/>
            <person name="Mostad J."/>
        </authorList>
    </citation>
    <scope>NUCLEOTIDE SEQUENCE [LARGE SCALE GENOMIC DNA]</scope>
    <source>
        <strain evidence="5 6">DFI.9.73</strain>
    </source>
</reference>
<evidence type="ECO:0000256" key="1">
    <source>
        <dbReference type="SAM" id="MobiDB-lite"/>
    </source>
</evidence>
<feature type="domain" description="TPM" evidence="4">
    <location>
        <begin position="42"/>
        <end position="164"/>
    </location>
</feature>
<evidence type="ECO:0000313" key="5">
    <source>
        <dbReference type="EMBL" id="MCQ4839671.1"/>
    </source>
</evidence>
<comment type="caution">
    <text evidence="5">The sequence shown here is derived from an EMBL/GenBank/DDBJ whole genome shotgun (WGS) entry which is preliminary data.</text>
</comment>
<keyword evidence="2" id="KW-0812">Transmembrane</keyword>
<feature type="chain" id="PRO_5046034862" evidence="3">
    <location>
        <begin position="32"/>
        <end position="351"/>
    </location>
</feature>
<dbReference type="EMBL" id="JANFZH010000013">
    <property type="protein sequence ID" value="MCQ4839671.1"/>
    <property type="molecule type" value="Genomic_DNA"/>
</dbReference>
<dbReference type="Proteomes" id="UP001524473">
    <property type="component" value="Unassembled WGS sequence"/>
</dbReference>
<keyword evidence="2" id="KW-0472">Membrane</keyword>
<dbReference type="Gene3D" id="3.10.310.50">
    <property type="match status" value="1"/>
</dbReference>
<dbReference type="RefSeq" id="WP_256191735.1">
    <property type="nucleotide sequence ID" value="NZ_CAJKKG010000038.1"/>
</dbReference>
<organism evidence="5 6">
    <name type="scientific">Neglectibacter timonensis</name>
    <dbReference type="NCBI Taxonomy" id="1776382"/>
    <lineage>
        <taxon>Bacteria</taxon>
        <taxon>Bacillati</taxon>
        <taxon>Bacillota</taxon>
        <taxon>Clostridia</taxon>
        <taxon>Eubacteriales</taxon>
        <taxon>Oscillospiraceae</taxon>
        <taxon>Neglectibacter</taxon>
    </lineage>
</organism>
<dbReference type="InterPro" id="IPR007621">
    <property type="entry name" value="TPM_dom"/>
</dbReference>